<proteinExistence type="predicted"/>
<gene>
    <name evidence="1" type="ordered locus">Msil_1965</name>
</gene>
<dbReference type="KEGG" id="msl:Msil_1965"/>
<dbReference type="RefSeq" id="WP_012590978.1">
    <property type="nucleotide sequence ID" value="NC_011666.1"/>
</dbReference>
<keyword evidence="2" id="KW-1185">Reference proteome</keyword>
<organism evidence="1 2">
    <name type="scientific">Methylocella silvestris (strain DSM 15510 / CIP 108128 / LMG 27833 / NCIMB 13906 / BL2)</name>
    <dbReference type="NCBI Taxonomy" id="395965"/>
    <lineage>
        <taxon>Bacteria</taxon>
        <taxon>Pseudomonadati</taxon>
        <taxon>Pseudomonadota</taxon>
        <taxon>Alphaproteobacteria</taxon>
        <taxon>Hyphomicrobiales</taxon>
        <taxon>Beijerinckiaceae</taxon>
        <taxon>Methylocella</taxon>
    </lineage>
</organism>
<dbReference type="EMBL" id="CP001280">
    <property type="protein sequence ID" value="ACK50908.1"/>
    <property type="molecule type" value="Genomic_DNA"/>
</dbReference>
<evidence type="ECO:0000313" key="2">
    <source>
        <dbReference type="Proteomes" id="UP000002257"/>
    </source>
</evidence>
<evidence type="ECO:0000313" key="1">
    <source>
        <dbReference type="EMBL" id="ACK50908.1"/>
    </source>
</evidence>
<dbReference type="AlphaFoldDB" id="B8EPQ4"/>
<reference evidence="1 2" key="1">
    <citation type="journal article" date="2010" name="J. Bacteriol.">
        <title>Complete genome sequence of the aerobic facultative methanotroph Methylocella silvestris BL2.</title>
        <authorList>
            <person name="Chen Y."/>
            <person name="Crombie A."/>
            <person name="Rahman M.T."/>
            <person name="Dedysh S.N."/>
            <person name="Liesack W."/>
            <person name="Stott M.B."/>
            <person name="Alam M."/>
            <person name="Theisen A.R."/>
            <person name="Murrell J.C."/>
            <person name="Dunfield P.F."/>
        </authorList>
    </citation>
    <scope>NUCLEOTIDE SEQUENCE [LARGE SCALE GENOMIC DNA]</scope>
    <source>
        <strain evidence="2">DSM 15510 / CIP 108128 / LMG 27833 / NCIMB 13906 / BL2</strain>
    </source>
</reference>
<accession>B8EPQ4</accession>
<dbReference type="STRING" id="395965.Msil_1965"/>
<dbReference type="Proteomes" id="UP000002257">
    <property type="component" value="Chromosome"/>
</dbReference>
<name>B8EPQ4_METSB</name>
<protein>
    <submittedName>
        <fullName evidence="1">Uncharacterized protein</fullName>
    </submittedName>
</protein>
<sequence>MKRYVVKFVEIRKYEMLVHAFDQESAIQRAIRGPEFPMWIDTELNNFEAEEIDGGAE</sequence>
<dbReference type="HOGENOM" id="CLU_2991578_0_0_5"/>